<gene>
    <name evidence="5" type="ORF">C8J28_109140</name>
</gene>
<dbReference type="Pfam" id="PF08797">
    <property type="entry name" value="HIRAN"/>
    <property type="match status" value="1"/>
</dbReference>
<evidence type="ECO:0000256" key="3">
    <source>
        <dbReference type="SAM" id="SignalP"/>
    </source>
</evidence>
<evidence type="ECO:0000256" key="1">
    <source>
        <dbReference type="ARBA" id="ARBA00022723"/>
    </source>
</evidence>
<proteinExistence type="predicted"/>
<keyword evidence="6" id="KW-1185">Reference proteome</keyword>
<sequence length="120" mass="12742">MDRRHLLLAGGGALAALPLAAAPRATGGIPVLETYIASRDRFPAAPPPRPGERLRLRRDPARGFDPRSVRVERASGEALGYLPGQPVQILAALMDRGAEAHALAEEGGGLRIYLHLPQAI</sequence>
<dbReference type="Proteomes" id="UP000244060">
    <property type="component" value="Unassembled WGS sequence"/>
</dbReference>
<name>A0A2T5K750_9RHOB</name>
<evidence type="ECO:0000313" key="5">
    <source>
        <dbReference type="EMBL" id="PTR18182.1"/>
    </source>
</evidence>
<dbReference type="EMBL" id="QAOT01000009">
    <property type="protein sequence ID" value="PTR18182.1"/>
    <property type="molecule type" value="Genomic_DNA"/>
</dbReference>
<reference evidence="5 6" key="1">
    <citation type="submission" date="2018-04" db="EMBL/GenBank/DDBJ databases">
        <title>Genomic Encyclopedia of Type Strains, Phase III (KMG-III): the genomes of soil and plant-associated and newly described type strains.</title>
        <authorList>
            <person name="Whitman W."/>
        </authorList>
    </citation>
    <scope>NUCLEOTIDE SEQUENCE [LARGE SCALE GENOMIC DNA]</scope>
    <source>
        <strain evidence="5 6">KA25</strain>
    </source>
</reference>
<evidence type="ECO:0000313" key="6">
    <source>
        <dbReference type="Proteomes" id="UP000244060"/>
    </source>
</evidence>
<evidence type="ECO:0000256" key="2">
    <source>
        <dbReference type="ARBA" id="ARBA00022801"/>
    </source>
</evidence>
<dbReference type="RefSeq" id="WP_233863877.1">
    <property type="nucleotide sequence ID" value="NZ_CP089965.1"/>
</dbReference>
<dbReference type="GO" id="GO:0016818">
    <property type="term" value="F:hydrolase activity, acting on acid anhydrides, in phosphorus-containing anhydrides"/>
    <property type="evidence" value="ECO:0007669"/>
    <property type="project" value="InterPro"/>
</dbReference>
<feature type="chain" id="PRO_5015530666" evidence="3">
    <location>
        <begin position="22"/>
        <end position="120"/>
    </location>
</feature>
<feature type="signal peptide" evidence="3">
    <location>
        <begin position="1"/>
        <end position="21"/>
    </location>
</feature>
<accession>A0A2T5K750</accession>
<evidence type="ECO:0000259" key="4">
    <source>
        <dbReference type="Pfam" id="PF08797"/>
    </source>
</evidence>
<comment type="caution">
    <text evidence="5">The sequence shown here is derived from an EMBL/GenBank/DDBJ whole genome shotgun (WGS) entry which is preliminary data.</text>
</comment>
<organism evidence="5 6">
    <name type="scientific">Cereibacter azotoformans</name>
    <dbReference type="NCBI Taxonomy" id="43057"/>
    <lineage>
        <taxon>Bacteria</taxon>
        <taxon>Pseudomonadati</taxon>
        <taxon>Pseudomonadota</taxon>
        <taxon>Alphaproteobacteria</taxon>
        <taxon>Rhodobacterales</taxon>
        <taxon>Paracoccaceae</taxon>
        <taxon>Cereibacter</taxon>
    </lineage>
</organism>
<dbReference type="GO" id="GO:0003676">
    <property type="term" value="F:nucleic acid binding"/>
    <property type="evidence" value="ECO:0007669"/>
    <property type="project" value="InterPro"/>
</dbReference>
<dbReference type="GO" id="GO:0008270">
    <property type="term" value="F:zinc ion binding"/>
    <property type="evidence" value="ECO:0007669"/>
    <property type="project" value="InterPro"/>
</dbReference>
<keyword evidence="3" id="KW-0732">Signal</keyword>
<dbReference type="Gene3D" id="3.30.70.2330">
    <property type="match status" value="1"/>
</dbReference>
<dbReference type="InterPro" id="IPR014905">
    <property type="entry name" value="HIRAN"/>
</dbReference>
<keyword evidence="2" id="KW-0378">Hydrolase</keyword>
<dbReference type="AlphaFoldDB" id="A0A2T5K750"/>
<keyword evidence="1" id="KW-0479">Metal-binding</keyword>
<feature type="domain" description="HIRAN" evidence="4">
    <location>
        <begin position="32"/>
        <end position="97"/>
    </location>
</feature>
<protein>
    <submittedName>
        <fullName evidence="5">HIRAN domain-containing protein</fullName>
    </submittedName>
</protein>